<evidence type="ECO:0000256" key="4">
    <source>
        <dbReference type="ARBA" id="ARBA00023163"/>
    </source>
</evidence>
<dbReference type="GO" id="GO:0046983">
    <property type="term" value="F:protein dimerization activity"/>
    <property type="evidence" value="ECO:0007669"/>
    <property type="project" value="InterPro"/>
</dbReference>
<evidence type="ECO:0000313" key="8">
    <source>
        <dbReference type="Proteomes" id="UP000245207"/>
    </source>
</evidence>
<comment type="caution">
    <text evidence="7">The sequence shown here is derived from an EMBL/GenBank/DDBJ whole genome shotgun (WGS) entry which is preliminary data.</text>
</comment>
<dbReference type="GO" id="GO:0000977">
    <property type="term" value="F:RNA polymerase II transcription regulatory region sequence-specific DNA binding"/>
    <property type="evidence" value="ECO:0007669"/>
    <property type="project" value="TreeGrafter"/>
</dbReference>
<evidence type="ECO:0000256" key="1">
    <source>
        <dbReference type="ARBA" id="ARBA00004123"/>
    </source>
</evidence>
<evidence type="ECO:0000256" key="5">
    <source>
        <dbReference type="ARBA" id="ARBA00023242"/>
    </source>
</evidence>
<dbReference type="Proteomes" id="UP000245207">
    <property type="component" value="Unassembled WGS sequence"/>
</dbReference>
<dbReference type="EMBL" id="PKPP01003464">
    <property type="protein sequence ID" value="PWA69329.1"/>
    <property type="molecule type" value="Genomic_DNA"/>
</dbReference>
<dbReference type="PANTHER" id="PTHR13935">
    <property type="entry name" value="ACHAETE-SCUTE TRANSCRIPTION FACTOR-RELATED"/>
    <property type="match status" value="1"/>
</dbReference>
<keyword evidence="8" id="KW-1185">Reference proteome</keyword>
<dbReference type="STRING" id="35608.A0A2U1N758"/>
<keyword evidence="3" id="KW-0238">DNA-binding</keyword>
<dbReference type="SMART" id="SM00353">
    <property type="entry name" value="HLH"/>
    <property type="match status" value="1"/>
</dbReference>
<organism evidence="7 8">
    <name type="scientific">Artemisia annua</name>
    <name type="common">Sweet wormwood</name>
    <dbReference type="NCBI Taxonomy" id="35608"/>
    <lineage>
        <taxon>Eukaryota</taxon>
        <taxon>Viridiplantae</taxon>
        <taxon>Streptophyta</taxon>
        <taxon>Embryophyta</taxon>
        <taxon>Tracheophyta</taxon>
        <taxon>Spermatophyta</taxon>
        <taxon>Magnoliopsida</taxon>
        <taxon>eudicotyledons</taxon>
        <taxon>Gunneridae</taxon>
        <taxon>Pentapetalae</taxon>
        <taxon>asterids</taxon>
        <taxon>campanulids</taxon>
        <taxon>Asterales</taxon>
        <taxon>Asteraceae</taxon>
        <taxon>Asteroideae</taxon>
        <taxon>Anthemideae</taxon>
        <taxon>Artemisiinae</taxon>
        <taxon>Artemisia</taxon>
    </lineage>
</organism>
<accession>A0A2U1N758</accession>
<dbReference type="OrthoDB" id="6106870at2759"/>
<sequence length="211" mass="23422">MSSGISANSGGDGNLVVKKYDHNAGERDRRKRVNNLYQCLGSLLPVTGDQKKKQVSIPGIVSRAVKYLPELQKEVEALKLKKENILPFSSPIINSRQEGLAIKNQSGEGAITKRNSWLVSSVNVLGDKEVVIQLTTLTDRMSTNKENCFLSKVLENLENGEYGFVLLNATTMKCSGEGMVLSTLHLQVHIFIYFYECHVTLHTNKVLKKAN</sequence>
<dbReference type="PROSITE" id="PS50888">
    <property type="entry name" value="BHLH"/>
    <property type="match status" value="1"/>
</dbReference>
<protein>
    <submittedName>
        <fullName evidence="7">Achaete-scute transcription factor-related protein</fullName>
    </submittedName>
</protein>
<dbReference type="PANTHER" id="PTHR13935:SF41">
    <property type="entry name" value="TRANSCRIPTION FACTOR ORG2-RELATED"/>
    <property type="match status" value="1"/>
</dbReference>
<dbReference type="Gene3D" id="4.10.280.10">
    <property type="entry name" value="Helix-loop-helix DNA-binding domain"/>
    <property type="match status" value="1"/>
</dbReference>
<dbReference type="InterPro" id="IPR036638">
    <property type="entry name" value="HLH_DNA-bd_sf"/>
</dbReference>
<evidence type="ECO:0000259" key="6">
    <source>
        <dbReference type="PROSITE" id="PS50888"/>
    </source>
</evidence>
<evidence type="ECO:0000313" key="7">
    <source>
        <dbReference type="EMBL" id="PWA69329.1"/>
    </source>
</evidence>
<evidence type="ECO:0000256" key="2">
    <source>
        <dbReference type="ARBA" id="ARBA00023015"/>
    </source>
</evidence>
<keyword evidence="4" id="KW-0804">Transcription</keyword>
<dbReference type="Pfam" id="PF00010">
    <property type="entry name" value="HLH"/>
    <property type="match status" value="1"/>
</dbReference>
<name>A0A2U1N758_ARTAN</name>
<reference evidence="7 8" key="1">
    <citation type="journal article" date="2018" name="Mol. Plant">
        <title>The genome of Artemisia annua provides insight into the evolution of Asteraceae family and artemisinin biosynthesis.</title>
        <authorList>
            <person name="Shen Q."/>
            <person name="Zhang L."/>
            <person name="Liao Z."/>
            <person name="Wang S."/>
            <person name="Yan T."/>
            <person name="Shi P."/>
            <person name="Liu M."/>
            <person name="Fu X."/>
            <person name="Pan Q."/>
            <person name="Wang Y."/>
            <person name="Lv Z."/>
            <person name="Lu X."/>
            <person name="Zhang F."/>
            <person name="Jiang W."/>
            <person name="Ma Y."/>
            <person name="Chen M."/>
            <person name="Hao X."/>
            <person name="Li L."/>
            <person name="Tang Y."/>
            <person name="Lv G."/>
            <person name="Zhou Y."/>
            <person name="Sun X."/>
            <person name="Brodelius P.E."/>
            <person name="Rose J.K.C."/>
            <person name="Tang K."/>
        </authorList>
    </citation>
    <scope>NUCLEOTIDE SEQUENCE [LARGE SCALE GENOMIC DNA]</scope>
    <source>
        <strain evidence="8">cv. Huhao1</strain>
        <tissue evidence="7">Leaf</tissue>
    </source>
</reference>
<dbReference type="GO" id="GO:0090575">
    <property type="term" value="C:RNA polymerase II transcription regulator complex"/>
    <property type="evidence" value="ECO:0007669"/>
    <property type="project" value="TreeGrafter"/>
</dbReference>
<evidence type="ECO:0000256" key="3">
    <source>
        <dbReference type="ARBA" id="ARBA00023125"/>
    </source>
</evidence>
<dbReference type="InterPro" id="IPR015660">
    <property type="entry name" value="MASH1/Ascl1a-like"/>
</dbReference>
<gene>
    <name evidence="7" type="ORF">CTI12_AA302270</name>
</gene>
<keyword evidence="5" id="KW-0539">Nucleus</keyword>
<dbReference type="AlphaFoldDB" id="A0A2U1N758"/>
<keyword evidence="2" id="KW-0805">Transcription regulation</keyword>
<feature type="domain" description="BHLH" evidence="6">
    <location>
        <begin position="17"/>
        <end position="71"/>
    </location>
</feature>
<comment type="subcellular location">
    <subcellularLocation>
        <location evidence="1">Nucleus</location>
    </subcellularLocation>
</comment>
<proteinExistence type="predicted"/>
<dbReference type="InterPro" id="IPR011598">
    <property type="entry name" value="bHLH_dom"/>
</dbReference>
<dbReference type="GO" id="GO:0000981">
    <property type="term" value="F:DNA-binding transcription factor activity, RNA polymerase II-specific"/>
    <property type="evidence" value="ECO:0007669"/>
    <property type="project" value="TreeGrafter"/>
</dbReference>
<dbReference type="SUPFAM" id="SSF47459">
    <property type="entry name" value="HLH, helix-loop-helix DNA-binding domain"/>
    <property type="match status" value="1"/>
</dbReference>